<comment type="subcellular location">
    <subcellularLocation>
        <location evidence="1">Mitochondrion</location>
    </subcellularLocation>
    <subcellularLocation>
        <location evidence="2">Peroxisome</location>
    </subcellularLocation>
</comment>
<dbReference type="Gene3D" id="3.30.1050.10">
    <property type="entry name" value="SCP2 sterol-binding domain"/>
    <property type="match status" value="1"/>
</dbReference>
<dbReference type="Proteomes" id="UP000005239">
    <property type="component" value="Unassembled WGS sequence"/>
</dbReference>
<keyword evidence="13" id="KW-0413">Isomerase</keyword>
<dbReference type="EnsemblMetazoa" id="PPA22603.1">
    <property type="protein sequence ID" value="PPA22603.1"/>
    <property type="gene ID" value="WBGene00112157"/>
</dbReference>
<dbReference type="FunFam" id="3.90.226.10:FF:000024">
    <property type="entry name" value="Delta3,5-delta2,4-dienoyl-CoA isomerase"/>
    <property type="match status" value="1"/>
</dbReference>
<keyword evidence="9" id="KW-0560">Oxidoreductase</keyword>
<dbReference type="Pfam" id="PF00378">
    <property type="entry name" value="ECH_1"/>
    <property type="match status" value="1"/>
</dbReference>
<dbReference type="CDD" id="cd06558">
    <property type="entry name" value="crotonase-like"/>
    <property type="match status" value="1"/>
</dbReference>
<comment type="similarity">
    <text evidence="5">Belongs to the short-chain dehydrogenases/reductases (SDR) family.</text>
</comment>
<evidence type="ECO:0000256" key="10">
    <source>
        <dbReference type="ARBA" id="ARBA00023098"/>
    </source>
</evidence>
<comment type="pathway">
    <text evidence="3">Lipid metabolism; fatty acid beta-oxidation.</text>
</comment>
<evidence type="ECO:0000256" key="5">
    <source>
        <dbReference type="ARBA" id="ARBA00006484"/>
    </source>
</evidence>
<evidence type="ECO:0000256" key="17">
    <source>
        <dbReference type="ARBA" id="ARBA00055786"/>
    </source>
</evidence>
<accession>A0A2A6B6E9</accession>
<dbReference type="InterPro" id="IPR036527">
    <property type="entry name" value="SCP2_sterol-bd_dom_sf"/>
</dbReference>
<dbReference type="SUPFAM" id="SSF51735">
    <property type="entry name" value="NAD(P)-binding Rossmann-fold domains"/>
    <property type="match status" value="2"/>
</dbReference>
<dbReference type="SUPFAM" id="SSF55718">
    <property type="entry name" value="SCP-like"/>
    <property type="match status" value="1"/>
</dbReference>
<comment type="similarity">
    <text evidence="4">Belongs to the enoyl-CoA hydratase/isomerase family.</text>
</comment>
<dbReference type="Gene3D" id="1.10.12.10">
    <property type="entry name" value="Lyase 2-enoyl-coa Hydratase, Chain A, domain 2"/>
    <property type="match status" value="1"/>
</dbReference>
<dbReference type="InterPro" id="IPR001753">
    <property type="entry name" value="Enoyl-CoA_hydra/iso"/>
</dbReference>
<evidence type="ECO:0000313" key="20">
    <source>
        <dbReference type="Proteomes" id="UP000005239"/>
    </source>
</evidence>
<organism evidence="19 20">
    <name type="scientific">Pristionchus pacificus</name>
    <name type="common">Parasitic nematode worm</name>
    <dbReference type="NCBI Taxonomy" id="54126"/>
    <lineage>
        <taxon>Eukaryota</taxon>
        <taxon>Metazoa</taxon>
        <taxon>Ecdysozoa</taxon>
        <taxon>Nematoda</taxon>
        <taxon>Chromadorea</taxon>
        <taxon>Rhabditida</taxon>
        <taxon>Rhabditina</taxon>
        <taxon>Diplogasteromorpha</taxon>
        <taxon>Diplogasteroidea</taxon>
        <taxon>Neodiplogasteridae</taxon>
        <taxon>Pristionchus</taxon>
    </lineage>
</organism>
<evidence type="ECO:0000313" key="19">
    <source>
        <dbReference type="EnsemblMetazoa" id="PPA22603.1"/>
    </source>
</evidence>
<dbReference type="GO" id="GO:0016491">
    <property type="term" value="F:oxidoreductase activity"/>
    <property type="evidence" value="ECO:0007669"/>
    <property type="project" value="UniProtKB-KW"/>
</dbReference>
<dbReference type="PANTHER" id="PTHR42808:SF3">
    <property type="entry name" value="HYDROXYSTEROID DEHYDROGENASE-LIKE PROTEIN 2"/>
    <property type="match status" value="1"/>
</dbReference>
<proteinExistence type="inferred from homology"/>
<evidence type="ECO:0000256" key="1">
    <source>
        <dbReference type="ARBA" id="ARBA00004173"/>
    </source>
</evidence>
<evidence type="ECO:0000256" key="14">
    <source>
        <dbReference type="ARBA" id="ARBA00040243"/>
    </source>
</evidence>
<comment type="catalytic activity">
    <reaction evidence="16">
        <text>(3E,5Z,8Z,11Z,14Z)-eicosapentaenoyl-CoA = (2E,4E,8Z,11Z,14Z)-eicosapentaenoyl-CoA</text>
        <dbReference type="Rhea" id="RHEA:45224"/>
        <dbReference type="ChEBI" id="CHEBI:85090"/>
        <dbReference type="ChEBI" id="CHEBI:85091"/>
    </reaction>
</comment>
<sequence length="1004" mass="109676">MQSTRLGQFTRLISTTRQRLADIEVTEASPYVYHVKLNKPKKRNTFTMDLWKESRKIFDDLSVNPKCRSIVVSGEGKSFCAGIDLQEGFGQLMEVFENDQMDAARKGRFMKEFIATAQDGYTALERCYKPIIAAVHSHCIGAGIDLITACDIRLAAKDAVFSIKEVDVGLAADVGTLARIQKVIGNDSITRELALTARNFGAEEALSYGLISKMYPDQAATVTAALEMAATIAAKSPIAVQGTKVNLNYGRDHTVKESLDYILAWNMSQLNTEDLMKSAMAAMTKEKAEFNDVSFRGKTVIITGASRGIGKSIGLRLAKDGANIVIAAKTATPHPKLPGTIYTAAEEMEKVDRRERGEERRDELQAGGKALACVVDVRDQASIQKCIDETIAKFGGIDILVNNASAIALTNTEETDMKRYDLMHSINTRGTYLFTKLCLPHLRASASRGRNPHILNISPPLAMEPQYFAGHVAYTMAKIGMSMCVLGMAEEFKQEGIAVNALWPLTMIWTAAADMLMGEGKGEGSRHPEIMSDAAHVILGKNSKSYTGNFAIDEDVLRAEGVTNIDKYDVHPGEYLIPDFMIDPTKYPVFNNRSKFKFAGRTALITGASRGIGKQIALKLAKDGANIVVAAKTATPHAKLPGTIYTAAEEIEKAGGKALPIVVDVRNEANVQDCVESAVKKFGGIDILINNASAISLTGTLETDMKRYDLMHSINTRGTFLLSKSCIPYLKQGRNPHILNISPPLLMESRWFANHVAYTMAKYGMSMCVLGMSEELRPDRIAVNALWPLTSIWTAAMEMLSHGEGAAGSRSPQIMADAAYALLSKNSAEYTGNFAIDEDVLRAEGVTDFDKYALDPSVPLTPDFFIPGGTYDHHFSQKKERKASRETINKELVKGEIVDVITKMKGLLAPELVKKINATFDFELTESTGTDKIYLDLKNGSGAIGEGLIPGGADVLFKCTATDFVKMFNGKLSPTTAFMTKKLVIKGNLPAAMKLENLMKKMKK</sequence>
<dbReference type="GO" id="GO:0005777">
    <property type="term" value="C:peroxisome"/>
    <property type="evidence" value="ECO:0007669"/>
    <property type="project" value="UniProtKB-SubCell"/>
</dbReference>
<dbReference type="CDD" id="cd09762">
    <property type="entry name" value="HSDL2_SDR_c"/>
    <property type="match status" value="2"/>
</dbReference>
<keyword evidence="6" id="KW-0276">Fatty acid metabolism</keyword>
<dbReference type="InterPro" id="IPR002347">
    <property type="entry name" value="SDR_fam"/>
</dbReference>
<dbReference type="PANTHER" id="PTHR42808">
    <property type="entry name" value="HYDROXYSTEROID DEHYDROGENASE-LIKE PROTEIN 2"/>
    <property type="match status" value="1"/>
</dbReference>
<keyword evidence="10" id="KW-0443">Lipid metabolism</keyword>
<keyword evidence="7" id="KW-0521">NADP</keyword>
<dbReference type="AlphaFoldDB" id="A0A2A6B6E9"/>
<evidence type="ECO:0000256" key="15">
    <source>
        <dbReference type="ARBA" id="ARBA00051408"/>
    </source>
</evidence>
<dbReference type="InterPro" id="IPR051935">
    <property type="entry name" value="HSDL2"/>
</dbReference>
<dbReference type="Gene3D" id="3.90.226.10">
    <property type="entry name" value="2-enoyl-CoA Hydratase, Chain A, domain 1"/>
    <property type="match status" value="1"/>
</dbReference>
<protein>
    <recommendedName>
        <fullName evidence="18">Delta(3,5)-Delta(2,4)-dienoyl-CoA isomerase, mitochondrial</fullName>
    </recommendedName>
    <alternativeName>
        <fullName evidence="14">Hydroxysteroid dehydrogenase-like protein 2</fullName>
    </alternativeName>
</protein>
<dbReference type="InterPro" id="IPR036291">
    <property type="entry name" value="NAD(P)-bd_dom_sf"/>
</dbReference>
<dbReference type="Pfam" id="PF02036">
    <property type="entry name" value="SCP2"/>
    <property type="match status" value="1"/>
</dbReference>
<evidence type="ECO:0000256" key="7">
    <source>
        <dbReference type="ARBA" id="ARBA00022857"/>
    </source>
</evidence>
<evidence type="ECO:0000256" key="4">
    <source>
        <dbReference type="ARBA" id="ARBA00005254"/>
    </source>
</evidence>
<dbReference type="Gene3D" id="3.40.50.720">
    <property type="entry name" value="NAD(P)-binding Rossmann-like Domain"/>
    <property type="match status" value="2"/>
</dbReference>
<evidence type="ECO:0000256" key="12">
    <source>
        <dbReference type="ARBA" id="ARBA00023140"/>
    </source>
</evidence>
<dbReference type="Pfam" id="PF00106">
    <property type="entry name" value="adh_short"/>
    <property type="match status" value="3"/>
</dbReference>
<dbReference type="GO" id="GO:0005739">
    <property type="term" value="C:mitochondrion"/>
    <property type="evidence" value="ECO:0000318"/>
    <property type="project" value="GO_Central"/>
</dbReference>
<reference evidence="20" key="1">
    <citation type="journal article" date="2008" name="Nat. Genet.">
        <title>The Pristionchus pacificus genome provides a unique perspective on nematode lifestyle and parasitism.</title>
        <authorList>
            <person name="Dieterich C."/>
            <person name="Clifton S.W."/>
            <person name="Schuster L.N."/>
            <person name="Chinwalla A."/>
            <person name="Delehaunty K."/>
            <person name="Dinkelacker I."/>
            <person name="Fulton L."/>
            <person name="Fulton R."/>
            <person name="Godfrey J."/>
            <person name="Minx P."/>
            <person name="Mitreva M."/>
            <person name="Roeseler W."/>
            <person name="Tian H."/>
            <person name="Witte H."/>
            <person name="Yang S.P."/>
            <person name="Wilson R.K."/>
            <person name="Sommer R.J."/>
        </authorList>
    </citation>
    <scope>NUCLEOTIDE SEQUENCE [LARGE SCALE GENOMIC DNA]</scope>
    <source>
        <strain evidence="20">PS312</strain>
    </source>
</reference>
<dbReference type="GO" id="GO:0016853">
    <property type="term" value="F:isomerase activity"/>
    <property type="evidence" value="ECO:0007669"/>
    <property type="project" value="UniProtKB-KW"/>
</dbReference>
<evidence type="ECO:0000256" key="3">
    <source>
        <dbReference type="ARBA" id="ARBA00005005"/>
    </source>
</evidence>
<dbReference type="NCBIfam" id="NF006133">
    <property type="entry name" value="PRK08278.1"/>
    <property type="match status" value="2"/>
</dbReference>
<keyword evidence="20" id="KW-1185">Reference proteome</keyword>
<dbReference type="InterPro" id="IPR003033">
    <property type="entry name" value="SCP2_sterol-bd_dom"/>
</dbReference>
<evidence type="ECO:0000256" key="13">
    <source>
        <dbReference type="ARBA" id="ARBA00023235"/>
    </source>
</evidence>
<gene>
    <name evidence="19" type="primary">WBGene00112157</name>
</gene>
<accession>A0A8R1UG32</accession>
<evidence type="ECO:0000256" key="8">
    <source>
        <dbReference type="ARBA" id="ARBA00022990"/>
    </source>
</evidence>
<dbReference type="FunFam" id="3.40.50.720:FF:000301">
    <property type="entry name" value="Hydroxysteroid dehydrogenase like 2"/>
    <property type="match status" value="2"/>
</dbReference>
<evidence type="ECO:0000256" key="9">
    <source>
        <dbReference type="ARBA" id="ARBA00023002"/>
    </source>
</evidence>
<name>A0A2A6B6E9_PRIPA</name>
<dbReference type="InterPro" id="IPR029045">
    <property type="entry name" value="ClpP/crotonase-like_dom_sf"/>
</dbReference>
<evidence type="ECO:0000256" key="18">
    <source>
        <dbReference type="ARBA" id="ARBA00071021"/>
    </source>
</evidence>
<comment type="function">
    <text evidence="17">Isomerization of 3-trans,5-cis-dienoyl-CoA to 2-trans,4-trans-dienoyl-CoA.</text>
</comment>
<evidence type="ECO:0000256" key="16">
    <source>
        <dbReference type="ARBA" id="ARBA00052809"/>
    </source>
</evidence>
<evidence type="ECO:0000256" key="6">
    <source>
        <dbReference type="ARBA" id="ARBA00022832"/>
    </source>
</evidence>
<dbReference type="GO" id="GO:0006631">
    <property type="term" value="P:fatty acid metabolic process"/>
    <property type="evidence" value="ECO:0007669"/>
    <property type="project" value="UniProtKB-KW"/>
</dbReference>
<evidence type="ECO:0000256" key="2">
    <source>
        <dbReference type="ARBA" id="ARBA00004275"/>
    </source>
</evidence>
<comment type="catalytic activity">
    <reaction evidence="15">
        <text>(3E,5Z)-octadienoyl-CoA = (2E,4E)-octadienoyl-CoA</text>
        <dbReference type="Rhea" id="RHEA:45244"/>
        <dbReference type="ChEBI" id="CHEBI:62243"/>
        <dbReference type="ChEBI" id="CHEBI:85108"/>
    </reaction>
</comment>
<dbReference type="PRINTS" id="PR00081">
    <property type="entry name" value="GDHRDH"/>
</dbReference>
<reference evidence="19" key="2">
    <citation type="submission" date="2022-06" db="UniProtKB">
        <authorList>
            <consortium name="EnsemblMetazoa"/>
        </authorList>
    </citation>
    <scope>IDENTIFICATION</scope>
    <source>
        <strain evidence="19">PS312</strain>
    </source>
</reference>
<dbReference type="FunFam" id="1.10.12.10:FF:000004">
    <property type="entry name" value="Delta3,5-delta2,4-dienoyl-CoA isomerase"/>
    <property type="match status" value="1"/>
</dbReference>
<dbReference type="InterPro" id="IPR014748">
    <property type="entry name" value="Enoyl-CoA_hydra_C"/>
</dbReference>
<evidence type="ECO:0000256" key="11">
    <source>
        <dbReference type="ARBA" id="ARBA00023128"/>
    </source>
</evidence>
<keyword evidence="8" id="KW-0007">Acetylation</keyword>
<dbReference type="SUPFAM" id="SSF52096">
    <property type="entry name" value="ClpP/crotonase"/>
    <property type="match status" value="1"/>
</dbReference>
<keyword evidence="12" id="KW-0576">Peroxisome</keyword>
<keyword evidence="11" id="KW-0496">Mitochondrion</keyword>